<dbReference type="Proteomes" id="UP000199470">
    <property type="component" value="Unassembled WGS sequence"/>
</dbReference>
<dbReference type="STRING" id="758825.SAMN02982985_02679"/>
<protein>
    <submittedName>
        <fullName evidence="1">Glycosyltransferase involved in cell wall bisynthesis</fullName>
    </submittedName>
</protein>
<dbReference type="RefSeq" id="WP_093388175.1">
    <property type="nucleotide sequence ID" value="NZ_FOTW01000012.1"/>
</dbReference>
<dbReference type="GO" id="GO:0016740">
    <property type="term" value="F:transferase activity"/>
    <property type="evidence" value="ECO:0007669"/>
    <property type="project" value="UniProtKB-KW"/>
</dbReference>
<reference evidence="1 2" key="1">
    <citation type="submission" date="2016-10" db="EMBL/GenBank/DDBJ databases">
        <authorList>
            <person name="de Groot N.N."/>
        </authorList>
    </citation>
    <scope>NUCLEOTIDE SEQUENCE [LARGE SCALE GENOMIC DNA]</scope>
    <source>
        <strain evidence="1 2">ATCC 43154</strain>
    </source>
</reference>
<dbReference type="PANTHER" id="PTHR46656">
    <property type="entry name" value="PUTATIVE-RELATED"/>
    <property type="match status" value="1"/>
</dbReference>
<keyword evidence="2" id="KW-1185">Reference proteome</keyword>
<proteinExistence type="predicted"/>
<dbReference type="EMBL" id="FOTW01000012">
    <property type="protein sequence ID" value="SFM08800.1"/>
    <property type="molecule type" value="Genomic_DNA"/>
</dbReference>
<keyword evidence="1" id="KW-0808">Transferase</keyword>
<dbReference type="Gene3D" id="3.40.50.2000">
    <property type="entry name" value="Glycogen Phosphorylase B"/>
    <property type="match status" value="2"/>
</dbReference>
<dbReference type="SUPFAM" id="SSF53756">
    <property type="entry name" value="UDP-Glycosyltransferase/glycogen phosphorylase"/>
    <property type="match status" value="2"/>
</dbReference>
<sequence length="1543" mass="162471">MARRSPSAEPSDPIACLNAWMARGDGAAGPRWRRYYEPVPQLSRGAPLPILGIMVLVWQLRRDDLQALYPLDSEAGRLDFIAWCLLHGRREYRALEEAGALWRALARPARFAGPPLAADDAGHAISWKMLLMVRGRPDLDFDGATVAGRAALLLWALCHAGRELGAYCAALAPWQLAFLQSPGAASGGAWSRVQELVYAQRADVRAAYPLPAGAAAYLAWFARFAADETPLSAPAAMDDEPGPGPGPAAAATLRLPAGVNVVGHAYGQLGIGEDARMAVRALDSGGIAVTLLDAPPGPRIPRNERSMAGRVGTRAIYGSNLFCLTALEQGRYVAEHGCAILEGRRNIGYWPWELAAWPEQWRHLFALVDEVWSSSEHTWRAALGASPVPVRQLPMAVELPAPSRLARGDFGLPPRACLFLFTFDLNSSARRKNPQACVQAFLAAFPRTGRDALDAERVGLVIKVHPPAAPEPEWQALKALHANDPRIHLIERTLDKGDLLALCHSCDCFISLHRAEGFGRGIAEAMLLGKPVIATGYSGNLAFTDQDNALLVPYALTPLRAGDYPFGEGQCWAEADVAAAARLMRQVLAEPAATALRAARGRATVVRRHGAGVVGAAYAAALAPAEPDAARLGGAAPRLDGRGPALLICDAAASGPAGHYLHYTLCLAGAGRRLGMAVRVLCQRALAAAPPALDGVAFHAAYAQAWRGADLRQLPRFGPGHPVADTLAALDALGAGAADLVLVHTLGLLEMQAWLDWLVELAPARLRALPAWRFVLRFDPAALEGGAAPGWGALRRRLGARQAELAQRVRWFADTERLAARYTALLGLPVALAPIPFDQRPLLAALRRGGVRRRPAGPATALYLGDARPEKGIEALPALARALWTSHLRSGRLRLVVQANLNLPGGQGGAAEAVRALAGYPAPMVELIHAPMAPVDYYRRLAEADIVLLPYDAAAYRARSSGICVEALAAGKPIVTTAGSWMASQAGPEQAELIDGAHALPAALAALLERLPAAASAARRAAPRWRRAADPLRCLRQLLAEAPPSPPPSLPAASFDPPPAGHGSLAALIGACRPTEPQWRWPPPRLPELAPGQADAIALDGRVDLLYVGSARPGEVAGLRDFLDAVYFPHLAALGVTLVVAGAVCGAAPWPSCRTLLLVGTLADPAPLQAAAAFCILPAAGADGGDVRALVEALRRMCHNLHDASPAPPPAWTPAWLLANRLLLAWLGDGWHAAVPADGLAPTALPQAQLRALLALALPAVLASAACDGMPAAARRYLCEAPERAVATLLTLAGVLPPPSAPAPPGAVRATLVAHGALEAQLLVRLSRPRPQGPAPRLALRCAGAPLAPAALAADGPQHASCRFVLPLERGFPYFQLLDVLLELAPAGGWRIDSVLLHQFAGTALLERPALQQLQPQLHAAEADADGGRFAWTAQPSLALALPCWRGGDSVVMLQTAGLGRHAPADVALRAGATPLALHCADDGHGALLSATLAARPAWPFEPLWRLDAPHVEQAAAGDERLIGLALRGIALVAQPGLFPAGN</sequence>
<evidence type="ECO:0000313" key="1">
    <source>
        <dbReference type="EMBL" id="SFM08800.1"/>
    </source>
</evidence>
<dbReference type="PANTHER" id="PTHR46656:SF3">
    <property type="entry name" value="PUTATIVE-RELATED"/>
    <property type="match status" value="1"/>
</dbReference>
<dbReference type="Pfam" id="PF13692">
    <property type="entry name" value="Glyco_trans_1_4"/>
    <property type="match status" value="1"/>
</dbReference>
<evidence type="ECO:0000313" key="2">
    <source>
        <dbReference type="Proteomes" id="UP000199470"/>
    </source>
</evidence>
<dbReference type="OrthoDB" id="9816564at2"/>
<organism evidence="1 2">
    <name type="scientific">Rugamonas rubra</name>
    <dbReference type="NCBI Taxonomy" id="758825"/>
    <lineage>
        <taxon>Bacteria</taxon>
        <taxon>Pseudomonadati</taxon>
        <taxon>Pseudomonadota</taxon>
        <taxon>Betaproteobacteria</taxon>
        <taxon>Burkholderiales</taxon>
        <taxon>Oxalobacteraceae</taxon>
        <taxon>Telluria group</taxon>
        <taxon>Rugamonas</taxon>
    </lineage>
</organism>
<gene>
    <name evidence="1" type="ORF">SAMN02982985_02679</name>
</gene>
<accession>A0A1I4N0Q8</accession>
<name>A0A1I4N0Q8_9BURK</name>